<keyword evidence="2" id="KW-1133">Transmembrane helix</keyword>
<protein>
    <recommendedName>
        <fullName evidence="6">Gram-positive cocci surface proteins LPxTG domain-containing protein</fullName>
    </recommendedName>
</protein>
<sequence length="295" mass="28088">MRTTRALAVSAAAVVALGLAAPSAVAGGDEPNNNNGSGNGIGGIGPGPGLGGNGFGPNGPGLGGNDKDNGIGGFPGNGFPGLGGNGFPGNGLGGNGFPRFPGNGPGVGGAFGDDNDFGDNISVAPSVVRPGDHVTVTVRGVAGVVCQLAGSKVESGAFETARLRPSGGNTATATATIRRDAKGPYGVSARCGGQTFSDNENELVVIPTRNGFGGNGAGGDHGNNGVGGNGVGGDRDGDRGRGRGNNGLPGPVAGGLGGSLAGATAPDMVIGGGLVAASAAIGGVFWLRRRAEKRG</sequence>
<dbReference type="RefSeq" id="WP_067283544.1">
    <property type="nucleotide sequence ID" value="NZ_LOHS01000116.1"/>
</dbReference>
<comment type="caution">
    <text evidence="4">The sequence shown here is derived from an EMBL/GenBank/DDBJ whole genome shotgun (WGS) entry which is preliminary data.</text>
</comment>
<feature type="region of interest" description="Disordered" evidence="1">
    <location>
        <begin position="212"/>
        <end position="251"/>
    </location>
</feature>
<feature type="chain" id="PRO_5039712199" description="Gram-positive cocci surface proteins LPxTG domain-containing protein" evidence="3">
    <location>
        <begin position="27"/>
        <end position="295"/>
    </location>
</feature>
<name>A0A177HJB7_9ACTN</name>
<dbReference type="AlphaFoldDB" id="A0A177HJB7"/>
<dbReference type="PATRIC" id="fig|1716141.3.peg.5975"/>
<proteinExistence type="predicted"/>
<keyword evidence="2" id="KW-0472">Membrane</keyword>
<evidence type="ECO:0000256" key="3">
    <source>
        <dbReference type="SAM" id="SignalP"/>
    </source>
</evidence>
<keyword evidence="5" id="KW-1185">Reference proteome</keyword>
<organism evidence="4 5">
    <name type="scientific">Streptomyces jeddahensis</name>
    <dbReference type="NCBI Taxonomy" id="1716141"/>
    <lineage>
        <taxon>Bacteria</taxon>
        <taxon>Bacillati</taxon>
        <taxon>Actinomycetota</taxon>
        <taxon>Actinomycetes</taxon>
        <taxon>Kitasatosporales</taxon>
        <taxon>Streptomycetaceae</taxon>
        <taxon>Streptomyces</taxon>
    </lineage>
</organism>
<dbReference type="EMBL" id="LOHS01000116">
    <property type="protein sequence ID" value="OAH11062.1"/>
    <property type="molecule type" value="Genomic_DNA"/>
</dbReference>
<evidence type="ECO:0008006" key="6">
    <source>
        <dbReference type="Google" id="ProtNLM"/>
    </source>
</evidence>
<dbReference type="OrthoDB" id="3480624at2"/>
<evidence type="ECO:0000313" key="4">
    <source>
        <dbReference type="EMBL" id="OAH11062.1"/>
    </source>
</evidence>
<feature type="compositionally biased region" description="Gly residues" evidence="1">
    <location>
        <begin position="37"/>
        <end position="77"/>
    </location>
</feature>
<keyword evidence="3" id="KW-0732">Signal</keyword>
<keyword evidence="2" id="KW-0812">Transmembrane</keyword>
<feature type="signal peptide" evidence="3">
    <location>
        <begin position="1"/>
        <end position="26"/>
    </location>
</feature>
<feature type="region of interest" description="Disordered" evidence="1">
    <location>
        <begin position="25"/>
        <end position="77"/>
    </location>
</feature>
<gene>
    <name evidence="4" type="ORF">STSP_56860</name>
</gene>
<accession>A0A177HJB7</accession>
<reference evidence="4 5" key="1">
    <citation type="submission" date="2015-12" db="EMBL/GenBank/DDBJ databases">
        <title>Genome sequence of Streptomyces sp. G25.</title>
        <authorList>
            <person name="Poehlein A."/>
            <person name="Roettig A."/>
            <person name="Hiessl S."/>
            <person name="Hauschild P."/>
            <person name="Schauer J."/>
            <person name="Madkour M.H."/>
            <person name="Al-Ansari A.M."/>
            <person name="Almakishah N.H."/>
            <person name="Steinbuechel A."/>
            <person name="Daniel R."/>
        </authorList>
    </citation>
    <scope>NUCLEOTIDE SEQUENCE [LARGE SCALE GENOMIC DNA]</scope>
    <source>
        <strain evidence="5">G25(2015)</strain>
    </source>
</reference>
<feature type="transmembrane region" description="Helical" evidence="2">
    <location>
        <begin position="268"/>
        <end position="287"/>
    </location>
</feature>
<feature type="compositionally biased region" description="Low complexity" evidence="1">
    <location>
        <begin position="25"/>
        <end position="36"/>
    </location>
</feature>
<evidence type="ECO:0000256" key="2">
    <source>
        <dbReference type="SAM" id="Phobius"/>
    </source>
</evidence>
<evidence type="ECO:0000313" key="5">
    <source>
        <dbReference type="Proteomes" id="UP000077381"/>
    </source>
</evidence>
<dbReference type="STRING" id="1716141.STSP_56860"/>
<feature type="compositionally biased region" description="Gly residues" evidence="1">
    <location>
        <begin position="212"/>
        <end position="232"/>
    </location>
</feature>
<evidence type="ECO:0000256" key="1">
    <source>
        <dbReference type="SAM" id="MobiDB-lite"/>
    </source>
</evidence>
<dbReference type="Proteomes" id="UP000077381">
    <property type="component" value="Unassembled WGS sequence"/>
</dbReference>
<feature type="region of interest" description="Disordered" evidence="1">
    <location>
        <begin position="93"/>
        <end position="113"/>
    </location>
</feature>